<gene>
    <name evidence="1" type="ORF">SAMN05443669_101969</name>
</gene>
<evidence type="ECO:0000313" key="2">
    <source>
        <dbReference type="Proteomes" id="UP000184260"/>
    </source>
</evidence>
<reference evidence="2" key="1">
    <citation type="submission" date="2016-11" db="EMBL/GenBank/DDBJ databases">
        <authorList>
            <person name="Varghese N."/>
            <person name="Submissions S."/>
        </authorList>
    </citation>
    <scope>NUCLEOTIDE SEQUENCE [LARGE SCALE GENOMIC DNA]</scope>
    <source>
        <strain evidence="2">DSM 3661</strain>
    </source>
</reference>
<dbReference type="EMBL" id="FRBU01000019">
    <property type="protein sequence ID" value="SHM00410.1"/>
    <property type="molecule type" value="Genomic_DNA"/>
</dbReference>
<proteinExistence type="predicted"/>
<evidence type="ECO:0000313" key="1">
    <source>
        <dbReference type="EMBL" id="SHM00410.1"/>
    </source>
</evidence>
<evidence type="ECO:0008006" key="3">
    <source>
        <dbReference type="Google" id="ProtNLM"/>
    </source>
</evidence>
<keyword evidence="2" id="KW-1185">Reference proteome</keyword>
<dbReference type="AlphaFoldDB" id="A0A1M7F8U9"/>
<dbReference type="STRING" id="69322.SAMN05443669_101969"/>
<dbReference type="Gene3D" id="3.90.930.1">
    <property type="match status" value="1"/>
</dbReference>
<name>A0A1M7F8U9_9FLAO</name>
<organism evidence="1 2">
    <name type="scientific">Flavobacterium xanthum</name>
    <dbReference type="NCBI Taxonomy" id="69322"/>
    <lineage>
        <taxon>Bacteria</taxon>
        <taxon>Pseudomonadati</taxon>
        <taxon>Bacteroidota</taxon>
        <taxon>Flavobacteriia</taxon>
        <taxon>Flavobacteriales</taxon>
        <taxon>Flavobacteriaceae</taxon>
        <taxon>Flavobacterium</taxon>
    </lineage>
</organism>
<sequence length="116" mass="14049">MKNKFRTGRWVEQYAQDSANYKSIGTYKKGDPVKKWRYYLNGKIIKREKYNRSICKTIFYHENGKIQSRGMSKLDTTDKYAHWFYFGDWNYYNDDGKLTTIRKYNNGELLSEIKIK</sequence>
<accession>A0A1M7F8U9</accession>
<protein>
    <recommendedName>
        <fullName evidence="3">MORN repeat variant</fullName>
    </recommendedName>
</protein>
<dbReference type="Proteomes" id="UP000184260">
    <property type="component" value="Unassembled WGS sequence"/>
</dbReference>
<dbReference type="RefSeq" id="WP_245793840.1">
    <property type="nucleotide sequence ID" value="NZ_FRBU01000019.1"/>
</dbReference>